<comment type="caution">
    <text evidence="1">The sequence shown here is derived from an EMBL/GenBank/DDBJ whole genome shotgun (WGS) entry which is preliminary data.</text>
</comment>
<sequence length="127" mass="14362">MSHHTTGYRIDNLDIHYWYYEIMRLLGNGSTYLRVDLTGDEDPTDEDGDIGMGDLTGVSMYLGGKISSRGKKSQESNIGDSYDNQWRWTKPTTVGWSKLGLEVGGIGKMQWPQRTSGLKRREKVVIS</sequence>
<organism evidence="1 2">
    <name type="scientific">Tanacetum coccineum</name>
    <dbReference type="NCBI Taxonomy" id="301880"/>
    <lineage>
        <taxon>Eukaryota</taxon>
        <taxon>Viridiplantae</taxon>
        <taxon>Streptophyta</taxon>
        <taxon>Embryophyta</taxon>
        <taxon>Tracheophyta</taxon>
        <taxon>Spermatophyta</taxon>
        <taxon>Magnoliopsida</taxon>
        <taxon>eudicotyledons</taxon>
        <taxon>Gunneridae</taxon>
        <taxon>Pentapetalae</taxon>
        <taxon>asterids</taxon>
        <taxon>campanulids</taxon>
        <taxon>Asterales</taxon>
        <taxon>Asteraceae</taxon>
        <taxon>Asteroideae</taxon>
        <taxon>Anthemideae</taxon>
        <taxon>Anthemidinae</taxon>
        <taxon>Tanacetum</taxon>
    </lineage>
</organism>
<reference evidence="1" key="1">
    <citation type="journal article" date="2022" name="Int. J. Mol. Sci.">
        <title>Draft Genome of Tanacetum Coccineum: Genomic Comparison of Closely Related Tanacetum-Family Plants.</title>
        <authorList>
            <person name="Yamashiro T."/>
            <person name="Shiraishi A."/>
            <person name="Nakayama K."/>
            <person name="Satake H."/>
        </authorList>
    </citation>
    <scope>NUCLEOTIDE SEQUENCE</scope>
</reference>
<proteinExistence type="predicted"/>
<protein>
    <submittedName>
        <fullName evidence="1">Uncharacterized protein</fullName>
    </submittedName>
</protein>
<accession>A0ABQ4XV47</accession>
<evidence type="ECO:0000313" key="1">
    <source>
        <dbReference type="EMBL" id="GJS68857.1"/>
    </source>
</evidence>
<dbReference type="Proteomes" id="UP001151760">
    <property type="component" value="Unassembled WGS sequence"/>
</dbReference>
<name>A0ABQ4XV47_9ASTR</name>
<keyword evidence="2" id="KW-1185">Reference proteome</keyword>
<reference evidence="1" key="2">
    <citation type="submission" date="2022-01" db="EMBL/GenBank/DDBJ databases">
        <authorList>
            <person name="Yamashiro T."/>
            <person name="Shiraishi A."/>
            <person name="Satake H."/>
            <person name="Nakayama K."/>
        </authorList>
    </citation>
    <scope>NUCLEOTIDE SEQUENCE</scope>
</reference>
<dbReference type="EMBL" id="BQNB010009821">
    <property type="protein sequence ID" value="GJS68857.1"/>
    <property type="molecule type" value="Genomic_DNA"/>
</dbReference>
<evidence type="ECO:0000313" key="2">
    <source>
        <dbReference type="Proteomes" id="UP001151760"/>
    </source>
</evidence>
<gene>
    <name evidence="1" type="ORF">Tco_0683422</name>
</gene>